<dbReference type="Pfam" id="PF15495">
    <property type="entry name" value="Fimbrillin_C"/>
    <property type="match status" value="1"/>
</dbReference>
<protein>
    <submittedName>
        <fullName evidence="3">Mfa1 family fimbria major subunit</fullName>
    </submittedName>
</protein>
<reference evidence="5" key="1">
    <citation type="submission" date="2019-09" db="EMBL/GenBank/DDBJ databases">
        <title>Distinct polysaccharide growth profiles of human intestinal Prevotella copri isolates.</title>
        <authorList>
            <person name="Fehlner-Peach H."/>
            <person name="Magnabosco C."/>
            <person name="Raghavan V."/>
            <person name="Scher J.U."/>
            <person name="Tett A."/>
            <person name="Cox L.M."/>
            <person name="Gottsegen C."/>
            <person name="Watters A."/>
            <person name="Wiltshire- Gordon J.D."/>
            <person name="Segata N."/>
            <person name="Bonneau R."/>
            <person name="Littman D.R."/>
        </authorList>
    </citation>
    <scope>NUCLEOTIDE SEQUENCE [LARGE SCALE GENOMIC DNA]</scope>
    <source>
        <strain evidence="5">BU41712</strain>
    </source>
</reference>
<feature type="signal peptide" evidence="1">
    <location>
        <begin position="1"/>
        <end position="23"/>
    </location>
</feature>
<accession>A0AA90ZSP4</accession>
<dbReference type="InterPro" id="IPR029140">
    <property type="entry name" value="Mfa1_C"/>
</dbReference>
<evidence type="ECO:0000313" key="4">
    <source>
        <dbReference type="EMBL" id="MQN79093.1"/>
    </source>
</evidence>
<dbReference type="PROSITE" id="PS51257">
    <property type="entry name" value="PROKAR_LIPOPROTEIN"/>
    <property type="match status" value="1"/>
</dbReference>
<gene>
    <name evidence="4" type="ORF">F7D71_14760</name>
    <name evidence="3" type="ORF">NNC68_11260</name>
</gene>
<reference evidence="3" key="2">
    <citation type="submission" date="2022-07" db="EMBL/GenBank/DDBJ databases">
        <title>Prevotella copri.</title>
        <authorList>
            <person name="Yang C."/>
        </authorList>
    </citation>
    <scope>NUCLEOTIDE SEQUENCE</scope>
    <source>
        <strain evidence="3">HF1805</strain>
    </source>
</reference>
<dbReference type="NCBIfam" id="NF038041">
    <property type="entry name" value="fim_Mfa1_fam"/>
    <property type="match status" value="1"/>
</dbReference>
<keyword evidence="1" id="KW-0732">Signal</keyword>
<name>A0AA90ZSP4_9BACT</name>
<reference evidence="4" key="3">
    <citation type="submission" date="2022-12" db="EMBL/GenBank/DDBJ databases">
        <title>Distinct polysaccharide growth profiles of human intestinal Prevotella copri isolates.</title>
        <authorList>
            <person name="Fehlner-Peach H."/>
            <person name="Magnabosco C."/>
            <person name="Raghavan V."/>
            <person name="Scher J.U."/>
            <person name="Tett A."/>
            <person name="Cox L.M."/>
            <person name="Gottsegen C."/>
            <person name="Watters A."/>
            <person name="Wiltshire- Gordon J.D."/>
            <person name="Segata N."/>
            <person name="Bonneau R."/>
            <person name="Littman D.R."/>
        </authorList>
    </citation>
    <scope>NUCLEOTIDE SEQUENCE</scope>
    <source>
        <strain evidence="4">BU41712</strain>
    </source>
</reference>
<evidence type="ECO:0000256" key="1">
    <source>
        <dbReference type="SAM" id="SignalP"/>
    </source>
</evidence>
<dbReference type="Gene3D" id="2.60.40.3690">
    <property type="match status" value="2"/>
</dbReference>
<evidence type="ECO:0000313" key="5">
    <source>
        <dbReference type="Proteomes" id="UP000423156"/>
    </source>
</evidence>
<dbReference type="EMBL" id="JANDWU010000021">
    <property type="protein sequence ID" value="MCP9550046.1"/>
    <property type="molecule type" value="Genomic_DNA"/>
</dbReference>
<dbReference type="Gene3D" id="2.60.40.2580">
    <property type="match status" value="1"/>
</dbReference>
<evidence type="ECO:0000259" key="2">
    <source>
        <dbReference type="Pfam" id="PF15495"/>
    </source>
</evidence>
<feature type="chain" id="PRO_5043278724" evidence="1">
    <location>
        <begin position="24"/>
        <end position="607"/>
    </location>
</feature>
<dbReference type="GO" id="GO:0009418">
    <property type="term" value="C:pilus shaft"/>
    <property type="evidence" value="ECO:0007669"/>
    <property type="project" value="InterPro"/>
</dbReference>
<comment type="caution">
    <text evidence="4">The sequence shown here is derived from an EMBL/GenBank/DDBJ whole genome shotgun (WGS) entry which is preliminary data.</text>
</comment>
<evidence type="ECO:0000313" key="3">
    <source>
        <dbReference type="EMBL" id="MCP9550046.1"/>
    </source>
</evidence>
<dbReference type="Proteomes" id="UP001205506">
    <property type="component" value="Unassembled WGS sequence"/>
</dbReference>
<proteinExistence type="predicted"/>
<feature type="domain" description="Minor fimbrium subunit Mfa1 C-terminal" evidence="2">
    <location>
        <begin position="510"/>
        <end position="604"/>
    </location>
</feature>
<sequence>MKIKHFFGLAVIAAMSASCSSNEDLGTAGSGTGTNEAGVSYASITINLPTANGTRATTNDQFDGGTASEYAVNDATLLIFEKGTETSENNFKFVEAVQLGNLEPWKKDNDSNNGITTEATITAELNSAKVDEAGGQYYALVILNNKVGTENKVTIPTATTETYGTWNVADKVNATNLVNNSNGFYMANAPEFTTKDVEPTTLVPIKGIYRTKEEAQSKPGTTIHVERGLAKVTVGSNSTGKNYFATEGDNATGTNYKSDKVKITNWALDVTNKKSFPVHVTSGLKTGITPAAPTDPTAQTVPAYSDIWKNDQGTAPATSRFVSNSTTATFKRVYWGIDPNYSMGLTDLDKCKEQFTLATAEESAVTWMDGSGSEHPLYCLENTFDINNMKQGQTTRVLVKATYTPNVLASESGTDKTFFMIGNSLDIWTTKTLKDQIASKAKEALRITTDPTVELTGDLLTAGTHVLTKSNVSIKIKEGETETEKVDDKLVATLNTKLGLDKDKGIGIKTYKNGESYYIARIKHFGDDLTPWTAGNETYDGKNLNWLGRYGVLRNNWYDLTVNSISGPGYPDVPEVKPKSPDDEDTKYINVSVKILDWAKRTQNVDL</sequence>
<dbReference type="InterPro" id="IPR047786">
    <property type="entry name" value="Mfa1_fim"/>
</dbReference>
<dbReference type="EMBL" id="VZBZ01000165">
    <property type="protein sequence ID" value="MQN79093.1"/>
    <property type="molecule type" value="Genomic_DNA"/>
</dbReference>
<organism evidence="4 5">
    <name type="scientific">Segatella copri</name>
    <dbReference type="NCBI Taxonomy" id="165179"/>
    <lineage>
        <taxon>Bacteria</taxon>
        <taxon>Pseudomonadati</taxon>
        <taxon>Bacteroidota</taxon>
        <taxon>Bacteroidia</taxon>
        <taxon>Bacteroidales</taxon>
        <taxon>Prevotellaceae</taxon>
        <taxon>Segatella</taxon>
    </lineage>
</organism>
<dbReference type="AlphaFoldDB" id="A0AA90ZSP4"/>
<dbReference type="RefSeq" id="WP_153093739.1">
    <property type="nucleotide sequence ID" value="NZ_JANDWU010000021.1"/>
</dbReference>
<dbReference type="Proteomes" id="UP000423156">
    <property type="component" value="Unassembled WGS sequence"/>
</dbReference>